<evidence type="ECO:0000256" key="8">
    <source>
        <dbReference type="ARBA" id="ARBA00022840"/>
    </source>
</evidence>
<evidence type="ECO:0000256" key="2">
    <source>
        <dbReference type="ARBA" id="ARBA00005983"/>
    </source>
</evidence>
<dbReference type="SUPFAM" id="SSF111331">
    <property type="entry name" value="NAD kinase/diacylglycerol kinase-like"/>
    <property type="match status" value="1"/>
</dbReference>
<accession>A0ABS4KIN9</accession>
<dbReference type="InterPro" id="IPR050187">
    <property type="entry name" value="Lipid_Phosphate_FormReg"/>
</dbReference>
<evidence type="ECO:0000256" key="5">
    <source>
        <dbReference type="ARBA" id="ARBA00022723"/>
    </source>
</evidence>
<dbReference type="RefSeq" id="WP_209660720.1">
    <property type="nucleotide sequence ID" value="NZ_JAGGLI010000014.1"/>
</dbReference>
<keyword evidence="12" id="KW-1208">Phospholipid metabolism</keyword>
<dbReference type="EMBL" id="JAGGLI010000014">
    <property type="protein sequence ID" value="MBP2027656.1"/>
    <property type="molecule type" value="Genomic_DNA"/>
</dbReference>
<gene>
    <name evidence="14" type="ORF">J2Z35_001453</name>
</gene>
<keyword evidence="9" id="KW-0460">Magnesium</keyword>
<dbReference type="SMART" id="SM00046">
    <property type="entry name" value="DAGKc"/>
    <property type="match status" value="1"/>
</dbReference>
<comment type="similarity">
    <text evidence="2">Belongs to the diacylglycerol/lipid kinase family.</text>
</comment>
<evidence type="ECO:0000256" key="11">
    <source>
        <dbReference type="ARBA" id="ARBA00023209"/>
    </source>
</evidence>
<dbReference type="PANTHER" id="PTHR12358:SF106">
    <property type="entry name" value="LIPID KINASE YEGS"/>
    <property type="match status" value="1"/>
</dbReference>
<dbReference type="InterPro" id="IPR001206">
    <property type="entry name" value="Diacylglycerol_kinase_cat_dom"/>
</dbReference>
<feature type="domain" description="DAGKc" evidence="13">
    <location>
        <begin position="1"/>
        <end position="135"/>
    </location>
</feature>
<comment type="cofactor">
    <cofactor evidence="1">
        <name>Mg(2+)</name>
        <dbReference type="ChEBI" id="CHEBI:18420"/>
    </cofactor>
</comment>
<keyword evidence="5" id="KW-0479">Metal-binding</keyword>
<keyword evidence="8" id="KW-0067">ATP-binding</keyword>
<dbReference type="NCBIfam" id="TIGR00147">
    <property type="entry name" value="YegS/Rv2252/BmrU family lipid kinase"/>
    <property type="match status" value="1"/>
</dbReference>
<keyword evidence="15" id="KW-1185">Reference proteome</keyword>
<dbReference type="Proteomes" id="UP001314903">
    <property type="component" value="Unassembled WGS sequence"/>
</dbReference>
<keyword evidence="7 14" id="KW-0418">Kinase</keyword>
<sequence>MHHLFIVNPVAGKGRSLKILKLIEEIFENKKNETYEFIFTKYHGHARIISKENLVKNKLKIYSIGGDGTASEIINGIMDSSLDNLLGFGVIPCGSGNDFVRTVYKDNNYKNFKVFLEDLINGHIEIIDIGVLNESYFLNIASMGFDADVVYNGKKMKKHKLFPSGLIYLFGVIYTIKNLKTYSCEIIIDDNEKIKGDYLLIASGNGRYYGGGMKVLPYADYRDGILDICLISPVKRKKMLRLLFTFMKGKHENIKEVELRKCKKISIKSSTNISIQVDGEVMKAKEMKLKIADKKIPLITP</sequence>
<organism evidence="14 15">
    <name type="scientific">Acetoanaerobium pronyense</name>
    <dbReference type="NCBI Taxonomy" id="1482736"/>
    <lineage>
        <taxon>Bacteria</taxon>
        <taxon>Bacillati</taxon>
        <taxon>Bacillota</taxon>
        <taxon>Clostridia</taxon>
        <taxon>Peptostreptococcales</taxon>
        <taxon>Filifactoraceae</taxon>
        <taxon>Acetoanaerobium</taxon>
    </lineage>
</organism>
<dbReference type="InterPro" id="IPR017438">
    <property type="entry name" value="ATP-NAD_kinase_N"/>
</dbReference>
<dbReference type="PROSITE" id="PS50146">
    <property type="entry name" value="DAGK"/>
    <property type="match status" value="1"/>
</dbReference>
<keyword evidence="3" id="KW-0444">Lipid biosynthesis</keyword>
<dbReference type="InterPro" id="IPR016064">
    <property type="entry name" value="NAD/diacylglycerol_kinase_sf"/>
</dbReference>
<protein>
    <submittedName>
        <fullName evidence="14">YegS/Rv2252/BmrU family lipid kinase</fullName>
    </submittedName>
</protein>
<dbReference type="InterPro" id="IPR005218">
    <property type="entry name" value="Diacylglycerol/lipid_kinase"/>
</dbReference>
<evidence type="ECO:0000256" key="9">
    <source>
        <dbReference type="ARBA" id="ARBA00022842"/>
    </source>
</evidence>
<evidence type="ECO:0000256" key="4">
    <source>
        <dbReference type="ARBA" id="ARBA00022679"/>
    </source>
</evidence>
<dbReference type="Pfam" id="PF00781">
    <property type="entry name" value="DAGK_cat"/>
    <property type="match status" value="1"/>
</dbReference>
<dbReference type="Gene3D" id="3.40.50.10330">
    <property type="entry name" value="Probable inorganic polyphosphate/atp-NAD kinase, domain 1"/>
    <property type="match status" value="1"/>
</dbReference>
<evidence type="ECO:0000313" key="15">
    <source>
        <dbReference type="Proteomes" id="UP001314903"/>
    </source>
</evidence>
<name>A0ABS4KIN9_9FIRM</name>
<keyword evidence="11" id="KW-0594">Phospholipid biosynthesis</keyword>
<evidence type="ECO:0000256" key="6">
    <source>
        <dbReference type="ARBA" id="ARBA00022741"/>
    </source>
</evidence>
<dbReference type="PANTHER" id="PTHR12358">
    <property type="entry name" value="SPHINGOSINE KINASE"/>
    <property type="match status" value="1"/>
</dbReference>
<dbReference type="GO" id="GO:0016301">
    <property type="term" value="F:kinase activity"/>
    <property type="evidence" value="ECO:0007669"/>
    <property type="project" value="UniProtKB-KW"/>
</dbReference>
<dbReference type="InterPro" id="IPR045540">
    <property type="entry name" value="YegS/DAGK_C"/>
</dbReference>
<keyword evidence="6" id="KW-0547">Nucleotide-binding</keyword>
<evidence type="ECO:0000313" key="14">
    <source>
        <dbReference type="EMBL" id="MBP2027656.1"/>
    </source>
</evidence>
<reference evidence="14 15" key="1">
    <citation type="submission" date="2021-03" db="EMBL/GenBank/DDBJ databases">
        <title>Genomic Encyclopedia of Type Strains, Phase IV (KMG-IV): sequencing the most valuable type-strain genomes for metagenomic binning, comparative biology and taxonomic classification.</title>
        <authorList>
            <person name="Goeker M."/>
        </authorList>
    </citation>
    <scope>NUCLEOTIDE SEQUENCE [LARGE SCALE GENOMIC DNA]</scope>
    <source>
        <strain evidence="14 15">DSM 27512</strain>
    </source>
</reference>
<evidence type="ECO:0000256" key="12">
    <source>
        <dbReference type="ARBA" id="ARBA00023264"/>
    </source>
</evidence>
<keyword evidence="10" id="KW-0443">Lipid metabolism</keyword>
<proteinExistence type="inferred from homology"/>
<evidence type="ECO:0000256" key="3">
    <source>
        <dbReference type="ARBA" id="ARBA00022516"/>
    </source>
</evidence>
<evidence type="ECO:0000256" key="10">
    <source>
        <dbReference type="ARBA" id="ARBA00023098"/>
    </source>
</evidence>
<evidence type="ECO:0000256" key="1">
    <source>
        <dbReference type="ARBA" id="ARBA00001946"/>
    </source>
</evidence>
<comment type="caution">
    <text evidence="14">The sequence shown here is derived from an EMBL/GenBank/DDBJ whole genome shotgun (WGS) entry which is preliminary data.</text>
</comment>
<dbReference type="Pfam" id="PF19279">
    <property type="entry name" value="YegS_C"/>
    <property type="match status" value="1"/>
</dbReference>
<evidence type="ECO:0000259" key="13">
    <source>
        <dbReference type="PROSITE" id="PS50146"/>
    </source>
</evidence>
<evidence type="ECO:0000256" key="7">
    <source>
        <dbReference type="ARBA" id="ARBA00022777"/>
    </source>
</evidence>
<keyword evidence="4" id="KW-0808">Transferase</keyword>
<dbReference type="Gene3D" id="2.60.200.40">
    <property type="match status" value="1"/>
</dbReference>